<gene>
    <name evidence="3" type="ORF">BC739_003201</name>
</gene>
<dbReference type="Proteomes" id="UP000517916">
    <property type="component" value="Unassembled WGS sequence"/>
</dbReference>
<sequence length="265" mass="27067">MADRRVVLVTTVALAGLALAGCGNMLKTQTSADDGTVKDSITTVLVDEDAGDVDIRVGQVSSATVHREVHYGTQKPEAATFSSDNGTLSLHGCGQRPVNDPCSVNYTVVLPTPAKVSGRSGSGKAVFDHMGAVDFQSGSGSVTLTSIAGDVRVKTGSGAVELSEVRGSVVAESGSGRIIGDKLAGESTAAKTGSGEVRLTTSTAQDVRADTGSGDVELTVPGSTGYRLDLGRKAKRREVTVREDPAAQHELHVSTGSGDVTVRAA</sequence>
<feature type="chain" id="PRO_5046583017" description="DUF4097 domain-containing protein" evidence="1">
    <location>
        <begin position="21"/>
        <end position="265"/>
    </location>
</feature>
<accession>A0ABR6BH78</accession>
<comment type="caution">
    <text evidence="3">The sequence shown here is derived from an EMBL/GenBank/DDBJ whole genome shotgun (WGS) entry which is preliminary data.</text>
</comment>
<evidence type="ECO:0000313" key="4">
    <source>
        <dbReference type="Proteomes" id="UP000517916"/>
    </source>
</evidence>
<name>A0ABR6BH78_9PSEU</name>
<dbReference type="PROSITE" id="PS51257">
    <property type="entry name" value="PROKAR_LIPOPROTEIN"/>
    <property type="match status" value="1"/>
</dbReference>
<reference evidence="3 4" key="1">
    <citation type="submission" date="2020-08" db="EMBL/GenBank/DDBJ databases">
        <title>Genomic Encyclopedia of Archaeal and Bacterial Type Strains, Phase II (KMG-II): from individual species to whole genera.</title>
        <authorList>
            <person name="Goeker M."/>
        </authorList>
    </citation>
    <scope>NUCLEOTIDE SEQUENCE [LARGE SCALE GENOMIC DNA]</scope>
    <source>
        <strain evidence="3 4">DSM 43850</strain>
    </source>
</reference>
<feature type="signal peptide" evidence="1">
    <location>
        <begin position="1"/>
        <end position="20"/>
    </location>
</feature>
<keyword evidence="1" id="KW-0732">Signal</keyword>
<evidence type="ECO:0000256" key="1">
    <source>
        <dbReference type="SAM" id="SignalP"/>
    </source>
</evidence>
<dbReference type="InterPro" id="IPR025164">
    <property type="entry name" value="Toastrack_DUF4097"/>
</dbReference>
<dbReference type="RefSeq" id="WP_182837589.1">
    <property type="nucleotide sequence ID" value="NZ_BAAABQ010000038.1"/>
</dbReference>
<organism evidence="3 4">
    <name type="scientific">Kutzneria viridogrisea</name>
    <dbReference type="NCBI Taxonomy" id="47990"/>
    <lineage>
        <taxon>Bacteria</taxon>
        <taxon>Bacillati</taxon>
        <taxon>Actinomycetota</taxon>
        <taxon>Actinomycetes</taxon>
        <taxon>Pseudonocardiales</taxon>
        <taxon>Pseudonocardiaceae</taxon>
        <taxon>Kutzneria</taxon>
    </lineage>
</organism>
<keyword evidence="4" id="KW-1185">Reference proteome</keyword>
<dbReference type="EMBL" id="JACJID010000002">
    <property type="protein sequence ID" value="MBA8926002.1"/>
    <property type="molecule type" value="Genomic_DNA"/>
</dbReference>
<protein>
    <recommendedName>
        <fullName evidence="2">DUF4097 domain-containing protein</fullName>
    </recommendedName>
</protein>
<dbReference type="Gene3D" id="2.160.20.120">
    <property type="match status" value="1"/>
</dbReference>
<proteinExistence type="predicted"/>
<dbReference type="Pfam" id="PF13349">
    <property type="entry name" value="DUF4097"/>
    <property type="match status" value="1"/>
</dbReference>
<evidence type="ECO:0000259" key="2">
    <source>
        <dbReference type="Pfam" id="PF13349"/>
    </source>
</evidence>
<feature type="domain" description="DUF4097" evidence="2">
    <location>
        <begin position="117"/>
        <end position="262"/>
    </location>
</feature>
<evidence type="ECO:0000313" key="3">
    <source>
        <dbReference type="EMBL" id="MBA8926002.1"/>
    </source>
</evidence>